<dbReference type="PANTHER" id="PTHR11618">
    <property type="entry name" value="TRANSCRIPTION INITIATION FACTOR IIB-RELATED"/>
    <property type="match status" value="1"/>
</dbReference>
<feature type="compositionally biased region" description="Basic and acidic residues" evidence="6">
    <location>
        <begin position="336"/>
        <end position="353"/>
    </location>
</feature>
<evidence type="ECO:0000256" key="5">
    <source>
        <dbReference type="PROSITE-ProRule" id="PRU00469"/>
    </source>
</evidence>
<keyword evidence="1" id="KW-0677">Repeat</keyword>
<evidence type="ECO:0000256" key="2">
    <source>
        <dbReference type="ARBA" id="ARBA00023015"/>
    </source>
</evidence>
<feature type="compositionally biased region" description="Polar residues" evidence="6">
    <location>
        <begin position="365"/>
        <end position="375"/>
    </location>
</feature>
<evidence type="ECO:0000313" key="9">
    <source>
        <dbReference type="Proteomes" id="UP000275408"/>
    </source>
</evidence>
<dbReference type="GO" id="GO:0070897">
    <property type="term" value="P:transcription preinitiation complex assembly"/>
    <property type="evidence" value="ECO:0007669"/>
    <property type="project" value="InterPro"/>
</dbReference>
<protein>
    <recommendedName>
        <fullName evidence="4">General transcription factor TFIIB</fullName>
    </recommendedName>
</protein>
<dbReference type="InterPro" id="IPR000812">
    <property type="entry name" value="TFIIB"/>
</dbReference>
<reference evidence="8 9" key="1">
    <citation type="journal article" date="2018" name="Sci. Rep.">
        <title>Comparative analysis of the Pocillopora damicornis genome highlights role of immune system in coral evolution.</title>
        <authorList>
            <person name="Cunning R."/>
            <person name="Bay R.A."/>
            <person name="Gillette P."/>
            <person name="Baker A.C."/>
            <person name="Traylor-Knowles N."/>
        </authorList>
    </citation>
    <scope>NUCLEOTIDE SEQUENCE [LARGE SCALE GENOMIC DNA]</scope>
    <source>
        <strain evidence="8">RSMAS</strain>
        <tissue evidence="8">Whole animal</tissue>
    </source>
</reference>
<dbReference type="CDD" id="cd00043">
    <property type="entry name" value="CYCLIN_SF"/>
    <property type="match status" value="1"/>
</dbReference>
<dbReference type="Gene3D" id="1.10.472.10">
    <property type="entry name" value="Cyclin-like"/>
    <property type="match status" value="1"/>
</dbReference>
<dbReference type="OrthoDB" id="511529at2759"/>
<organism evidence="8 9">
    <name type="scientific">Pocillopora damicornis</name>
    <name type="common">Cauliflower coral</name>
    <name type="synonym">Millepora damicornis</name>
    <dbReference type="NCBI Taxonomy" id="46731"/>
    <lineage>
        <taxon>Eukaryota</taxon>
        <taxon>Metazoa</taxon>
        <taxon>Cnidaria</taxon>
        <taxon>Anthozoa</taxon>
        <taxon>Hexacorallia</taxon>
        <taxon>Scleractinia</taxon>
        <taxon>Astrocoeniina</taxon>
        <taxon>Pocilloporidae</taxon>
        <taxon>Pocillopora</taxon>
    </lineage>
</organism>
<evidence type="ECO:0000256" key="1">
    <source>
        <dbReference type="ARBA" id="ARBA00022737"/>
    </source>
</evidence>
<proteinExistence type="predicted"/>
<keyword evidence="3" id="KW-0804">Transcription</keyword>
<accession>A0A3M6UVK1</accession>
<dbReference type="InterPro" id="IPR013150">
    <property type="entry name" value="TFIIB_cyclin"/>
</dbReference>
<dbReference type="PROSITE" id="PS51134">
    <property type="entry name" value="ZF_TFIIB"/>
    <property type="match status" value="1"/>
</dbReference>
<keyword evidence="5" id="KW-0862">Zinc</keyword>
<dbReference type="AlphaFoldDB" id="A0A3M6UVK1"/>
<comment type="caution">
    <text evidence="8">The sequence shown here is derived from an EMBL/GenBank/DDBJ whole genome shotgun (WGS) entry which is preliminary data.</text>
</comment>
<feature type="compositionally biased region" description="Low complexity" evidence="6">
    <location>
        <begin position="354"/>
        <end position="364"/>
    </location>
</feature>
<dbReference type="InterPro" id="IPR013137">
    <property type="entry name" value="Znf_TFIIB"/>
</dbReference>
<evidence type="ECO:0000256" key="6">
    <source>
        <dbReference type="SAM" id="MobiDB-lite"/>
    </source>
</evidence>
<dbReference type="Proteomes" id="UP000275408">
    <property type="component" value="Unassembled WGS sequence"/>
</dbReference>
<dbReference type="Gene3D" id="2.20.25.10">
    <property type="match status" value="1"/>
</dbReference>
<dbReference type="SUPFAM" id="SSF57783">
    <property type="entry name" value="Zinc beta-ribbon"/>
    <property type="match status" value="1"/>
</dbReference>
<keyword evidence="9" id="KW-1185">Reference proteome</keyword>
<dbReference type="PRINTS" id="PR00685">
    <property type="entry name" value="TIFACTORIIB"/>
</dbReference>
<evidence type="ECO:0000259" key="7">
    <source>
        <dbReference type="PROSITE" id="PS51134"/>
    </source>
</evidence>
<keyword evidence="5" id="KW-0479">Metal-binding</keyword>
<dbReference type="OMA" id="RCIRMIS"/>
<gene>
    <name evidence="8" type="ORF">pdam_00023200</name>
</gene>
<feature type="domain" description="TFIIB-type" evidence="7">
    <location>
        <begin position="1"/>
        <end position="31"/>
    </location>
</feature>
<name>A0A3M6UVK1_POCDA</name>
<sequence length="497" mass="55741">MPSKCPVCNREAVDVEEGGELVCTECGAVVEGRVFNFDVDRQNGYTAMTADGTAKFDGRYDLPSTVRQRLPTSDTSVSKKRLQKFLYELAKRMNLPNETVKEAKDFLLTTVTSKIKSGEIRHISRHRDILTASCLFIVCRRNHMQINYRRMAEIAQCNMFSLGKSVKIILKALDLQLEPIGTESSLGCVLAQLDVEDKSAEKTCFDLFHIFKYFSLVGERNHFASAMALVLIVLEGKRIPPRKEKIAEVLGKNSVTDTQLKSQSKNTRRGLIELAKDVPWIPKSLKTTAIARHIDDIVDFHKNCGKMDLSAVKSLYMKRKELAQNNRKRKIQMAKARIDKEKKQQLCSSREDSSSTTDTLADLSGPSSSLTNQSKDGGVTGDPVTHNLHVDGVDRGQQSTSADAPEFSMDSELDDNDTLIEGLLRSGYSEEELMDGYFESRMVDLQGSCDPEGEREDLDELDISESDMHHYLKSVAEVERIRNLQKDDSHQAEGQSQ</sequence>
<dbReference type="GO" id="GO:0008270">
    <property type="term" value="F:zinc ion binding"/>
    <property type="evidence" value="ECO:0007669"/>
    <property type="project" value="UniProtKB-KW"/>
</dbReference>
<dbReference type="Pfam" id="PF00382">
    <property type="entry name" value="TFIIB"/>
    <property type="match status" value="1"/>
</dbReference>
<evidence type="ECO:0000256" key="3">
    <source>
        <dbReference type="ARBA" id="ARBA00023163"/>
    </source>
</evidence>
<feature type="region of interest" description="Disordered" evidence="6">
    <location>
        <begin position="325"/>
        <end position="415"/>
    </location>
</feature>
<dbReference type="STRING" id="46731.A0A3M6UVK1"/>
<dbReference type="EMBL" id="RCHS01000645">
    <property type="protein sequence ID" value="RMX57574.1"/>
    <property type="molecule type" value="Genomic_DNA"/>
</dbReference>
<keyword evidence="2" id="KW-0805">Transcription regulation</keyword>
<evidence type="ECO:0000313" key="8">
    <source>
        <dbReference type="EMBL" id="RMX57574.1"/>
    </source>
</evidence>
<dbReference type="GO" id="GO:0017025">
    <property type="term" value="F:TBP-class protein binding"/>
    <property type="evidence" value="ECO:0007669"/>
    <property type="project" value="InterPro"/>
</dbReference>
<dbReference type="InterPro" id="IPR036915">
    <property type="entry name" value="Cyclin-like_sf"/>
</dbReference>
<dbReference type="PANTHER" id="PTHR11618:SF13">
    <property type="entry name" value="TRANSCRIPTION INITIATION FACTOR IIB"/>
    <property type="match status" value="1"/>
</dbReference>
<dbReference type="SUPFAM" id="SSF47954">
    <property type="entry name" value="Cyclin-like"/>
    <property type="match status" value="1"/>
</dbReference>
<keyword evidence="5" id="KW-0863">Zinc-finger</keyword>
<dbReference type="GO" id="GO:0097550">
    <property type="term" value="C:transcription preinitiation complex"/>
    <property type="evidence" value="ECO:0007669"/>
    <property type="project" value="TreeGrafter"/>
</dbReference>
<evidence type="ECO:0000256" key="4">
    <source>
        <dbReference type="ARBA" id="ARBA00031706"/>
    </source>
</evidence>